<proteinExistence type="predicted"/>
<evidence type="ECO:0000313" key="1">
    <source>
        <dbReference type="EMBL" id="GAA2030827.1"/>
    </source>
</evidence>
<comment type="caution">
    <text evidence="1">The sequence shown here is derived from an EMBL/GenBank/DDBJ whole genome shotgun (WGS) entry which is preliminary data.</text>
</comment>
<gene>
    <name evidence="1" type="ORF">GCM10009839_33310</name>
</gene>
<dbReference type="Proteomes" id="UP001500751">
    <property type="component" value="Unassembled WGS sequence"/>
</dbReference>
<organism evidence="1 2">
    <name type="scientific">Catenulispora yoronensis</name>
    <dbReference type="NCBI Taxonomy" id="450799"/>
    <lineage>
        <taxon>Bacteria</taxon>
        <taxon>Bacillati</taxon>
        <taxon>Actinomycetota</taxon>
        <taxon>Actinomycetes</taxon>
        <taxon>Catenulisporales</taxon>
        <taxon>Catenulisporaceae</taxon>
        <taxon>Catenulispora</taxon>
    </lineage>
</organism>
<name>A0ABN2U8E3_9ACTN</name>
<keyword evidence="2" id="KW-1185">Reference proteome</keyword>
<reference evidence="1 2" key="1">
    <citation type="journal article" date="2019" name="Int. J. Syst. Evol. Microbiol.">
        <title>The Global Catalogue of Microorganisms (GCM) 10K type strain sequencing project: providing services to taxonomists for standard genome sequencing and annotation.</title>
        <authorList>
            <consortium name="The Broad Institute Genomics Platform"/>
            <consortium name="The Broad Institute Genome Sequencing Center for Infectious Disease"/>
            <person name="Wu L."/>
            <person name="Ma J."/>
        </authorList>
    </citation>
    <scope>NUCLEOTIDE SEQUENCE [LARGE SCALE GENOMIC DNA]</scope>
    <source>
        <strain evidence="1 2">JCM 16014</strain>
    </source>
</reference>
<dbReference type="EMBL" id="BAAAQN010000017">
    <property type="protein sequence ID" value="GAA2030827.1"/>
    <property type="molecule type" value="Genomic_DNA"/>
</dbReference>
<sequence>MSCIFVQQTARTDGGCDHIRVLTPLELSLLNDQPAFQGAQSDLLGREPAIAQLADLVRRSQSAAPFTVAIYGEWGACSGLLSQALGANWGPQGSDLVS</sequence>
<protein>
    <submittedName>
        <fullName evidence="1">Uncharacterized protein</fullName>
    </submittedName>
</protein>
<accession>A0ABN2U8E3</accession>
<evidence type="ECO:0000313" key="2">
    <source>
        <dbReference type="Proteomes" id="UP001500751"/>
    </source>
</evidence>